<evidence type="ECO:0000313" key="2">
    <source>
        <dbReference type="EMBL" id="KQL19831.1"/>
    </source>
</evidence>
<proteinExistence type="predicted"/>
<feature type="transmembrane region" description="Helical" evidence="1">
    <location>
        <begin position="6"/>
        <end position="27"/>
    </location>
</feature>
<keyword evidence="1" id="KW-0812">Transmembrane</keyword>
<dbReference type="RefSeq" id="WP_053476361.1">
    <property type="nucleotide sequence ID" value="NZ_CP041305.1"/>
</dbReference>
<dbReference type="PROSITE" id="PS51257">
    <property type="entry name" value="PROKAR_LIPOPROTEIN"/>
    <property type="match status" value="1"/>
</dbReference>
<accession>A0A0Q3VHI4</accession>
<dbReference type="PATRIC" id="fig|1637975.4.peg.2998"/>
<organism evidence="2 3">
    <name type="scientific">Cytobacillus solani</name>
    <dbReference type="NCBI Taxonomy" id="1637975"/>
    <lineage>
        <taxon>Bacteria</taxon>
        <taxon>Bacillati</taxon>
        <taxon>Bacillota</taxon>
        <taxon>Bacilli</taxon>
        <taxon>Bacillales</taxon>
        <taxon>Bacillaceae</taxon>
        <taxon>Cytobacillus</taxon>
    </lineage>
</organism>
<evidence type="ECO:0000313" key="3">
    <source>
        <dbReference type="Proteomes" id="UP000050996"/>
    </source>
</evidence>
<sequence length="144" mass="16798">MKRILINIFIFTISVITLIGCSNNNFLKEFDLNQLTRVDVQIFTGEKSDTETIISEEEKIVTLRELFAKVEWEENVKAEMARKEDVKSTLFFTYDKNMPERLIEYYIWFNQGGTIATIMDREKNALGTLDKEDAQTLKDTLVNN</sequence>
<comment type="caution">
    <text evidence="2">The sequence shown here is derived from an EMBL/GenBank/DDBJ whole genome shotgun (WGS) entry which is preliminary data.</text>
</comment>
<evidence type="ECO:0008006" key="4">
    <source>
        <dbReference type="Google" id="ProtNLM"/>
    </source>
</evidence>
<keyword evidence="1" id="KW-1133">Transmembrane helix</keyword>
<dbReference type="Proteomes" id="UP000050996">
    <property type="component" value="Unassembled WGS sequence"/>
</dbReference>
<keyword evidence="3" id="KW-1185">Reference proteome</keyword>
<name>A0A0Q3VHI4_9BACI</name>
<gene>
    <name evidence="2" type="ORF">AN957_15490</name>
</gene>
<reference evidence="2 3" key="1">
    <citation type="submission" date="2015-09" db="EMBL/GenBank/DDBJ databases">
        <title>Genome sequencing project for genomic taxonomy and phylogenomics of Bacillus-like bacteria.</title>
        <authorList>
            <person name="Liu B."/>
            <person name="Wang J."/>
            <person name="Zhu Y."/>
            <person name="Liu G."/>
            <person name="Chen Q."/>
            <person name="Chen Z."/>
            <person name="Lan J."/>
            <person name="Che J."/>
            <person name="Ge C."/>
            <person name="Shi H."/>
            <person name="Pan Z."/>
            <person name="Liu X."/>
        </authorList>
    </citation>
    <scope>NUCLEOTIDE SEQUENCE [LARGE SCALE GENOMIC DNA]</scope>
    <source>
        <strain evidence="2 3">FJAT-18043</strain>
    </source>
</reference>
<dbReference type="EMBL" id="LJIX01000006">
    <property type="protein sequence ID" value="KQL19831.1"/>
    <property type="molecule type" value="Genomic_DNA"/>
</dbReference>
<keyword evidence="1" id="KW-0472">Membrane</keyword>
<dbReference type="AlphaFoldDB" id="A0A0Q3VHI4"/>
<dbReference type="STRING" id="1637975.AN957_15490"/>
<evidence type="ECO:0000256" key="1">
    <source>
        <dbReference type="SAM" id="Phobius"/>
    </source>
</evidence>
<protein>
    <recommendedName>
        <fullName evidence="4">Lipoprotein</fullName>
    </recommendedName>
</protein>